<dbReference type="AlphaFoldDB" id="A0A4U3LVI0"/>
<accession>A0A4U3LVI0</accession>
<comment type="similarity">
    <text evidence="1">Belongs to the AHA1 family.</text>
</comment>
<gene>
    <name evidence="3" type="ORF">FDA38_14145</name>
</gene>
<organism evidence="3 4">
    <name type="scientific">Kribbella jiaozuonensis</name>
    <dbReference type="NCBI Taxonomy" id="2575441"/>
    <lineage>
        <taxon>Bacteria</taxon>
        <taxon>Bacillati</taxon>
        <taxon>Actinomycetota</taxon>
        <taxon>Actinomycetes</taxon>
        <taxon>Propionibacteriales</taxon>
        <taxon>Kribbellaceae</taxon>
        <taxon>Kribbella</taxon>
    </lineage>
</organism>
<dbReference type="RefSeq" id="WP_137254497.1">
    <property type="nucleotide sequence ID" value="NZ_JBHSPQ010000001.1"/>
</dbReference>
<dbReference type="InterPro" id="IPR013538">
    <property type="entry name" value="ASHA1/2-like_C"/>
</dbReference>
<name>A0A4U3LVI0_9ACTN</name>
<dbReference type="Proteomes" id="UP000305836">
    <property type="component" value="Unassembled WGS sequence"/>
</dbReference>
<dbReference type="Pfam" id="PF08327">
    <property type="entry name" value="AHSA1"/>
    <property type="match status" value="1"/>
</dbReference>
<feature type="domain" description="Activator of Hsp90 ATPase homologue 1/2-like C-terminal" evidence="2">
    <location>
        <begin position="26"/>
        <end position="135"/>
    </location>
</feature>
<proteinExistence type="inferred from homology"/>
<dbReference type="EMBL" id="SZPZ01000002">
    <property type="protein sequence ID" value="TKK79539.1"/>
    <property type="molecule type" value="Genomic_DNA"/>
</dbReference>
<dbReference type="Gene3D" id="3.30.530.20">
    <property type="match status" value="1"/>
</dbReference>
<evidence type="ECO:0000256" key="1">
    <source>
        <dbReference type="ARBA" id="ARBA00006817"/>
    </source>
</evidence>
<sequence>MDGRRGTVFGTEDGRVAIRFVRLLPHPPEKVWRAITDPGQLAAWFPGVVELDVPVGSSLFFGVTEEQRRRYGMSEGSTGRMLRNEPPSVLEYEWAGEILTWEITGTPEGSRLVFTNVLSDASAAGPAAAGWEAGLEVVEAQLGGRPVTWNPLDRAEELAAGG</sequence>
<comment type="caution">
    <text evidence="3">The sequence shown here is derived from an EMBL/GenBank/DDBJ whole genome shotgun (WGS) entry which is preliminary data.</text>
</comment>
<evidence type="ECO:0000313" key="3">
    <source>
        <dbReference type="EMBL" id="TKK79539.1"/>
    </source>
</evidence>
<reference evidence="3 4" key="1">
    <citation type="submission" date="2019-04" db="EMBL/GenBank/DDBJ databases">
        <title>Kribbella sp. NEAU-THZ 27 nov., a novel actinomycete isolated from soil.</title>
        <authorList>
            <person name="Duan L."/>
        </authorList>
    </citation>
    <scope>NUCLEOTIDE SEQUENCE [LARGE SCALE GENOMIC DNA]</scope>
    <source>
        <strain evidence="4">NEAU-THZ27</strain>
    </source>
</reference>
<evidence type="ECO:0000313" key="4">
    <source>
        <dbReference type="Proteomes" id="UP000305836"/>
    </source>
</evidence>
<keyword evidence="4" id="KW-1185">Reference proteome</keyword>
<dbReference type="InterPro" id="IPR023393">
    <property type="entry name" value="START-like_dom_sf"/>
</dbReference>
<dbReference type="OrthoDB" id="8117292at2"/>
<protein>
    <recommendedName>
        <fullName evidence="2">Activator of Hsp90 ATPase homologue 1/2-like C-terminal domain-containing protein</fullName>
    </recommendedName>
</protein>
<evidence type="ECO:0000259" key="2">
    <source>
        <dbReference type="Pfam" id="PF08327"/>
    </source>
</evidence>
<dbReference type="SUPFAM" id="SSF55961">
    <property type="entry name" value="Bet v1-like"/>
    <property type="match status" value="1"/>
</dbReference>